<comment type="similarity">
    <text evidence="1">Belongs to the DNA mismatch repair MutL/HexB family.</text>
</comment>
<dbReference type="SUPFAM" id="SSF55874">
    <property type="entry name" value="ATPase domain of HSP90 chaperone/DNA topoisomerase II/histidine kinase"/>
    <property type="match status" value="1"/>
</dbReference>
<name>A0AAJ7SMR6_PETMA</name>
<dbReference type="PANTHER" id="PTHR10073:SF54">
    <property type="entry name" value="PMS1 PROTEIN HOMOLOG 1"/>
    <property type="match status" value="1"/>
</dbReference>
<keyword evidence="2" id="KW-0227">DNA damage</keyword>
<dbReference type="InterPro" id="IPR020568">
    <property type="entry name" value="Ribosomal_Su5_D2-typ_SF"/>
</dbReference>
<evidence type="ECO:0000313" key="6">
    <source>
        <dbReference type="Proteomes" id="UP001318040"/>
    </source>
</evidence>
<dbReference type="InterPro" id="IPR009071">
    <property type="entry name" value="HMG_box_dom"/>
</dbReference>
<dbReference type="NCBIfam" id="TIGR00585">
    <property type="entry name" value="mutl"/>
    <property type="match status" value="1"/>
</dbReference>
<dbReference type="Pfam" id="PF01119">
    <property type="entry name" value="DNA_mis_repair"/>
    <property type="match status" value="1"/>
</dbReference>
<dbReference type="RefSeq" id="XP_032802164.1">
    <property type="nucleotide sequence ID" value="XM_032946273.1"/>
</dbReference>
<dbReference type="InterPro" id="IPR014721">
    <property type="entry name" value="Ribsml_uS5_D2-typ_fold_subgr"/>
</dbReference>
<dbReference type="FunFam" id="3.30.230.10:FF:000030">
    <property type="entry name" value="PMS1 homolog 1, mismatch repair system component"/>
    <property type="match status" value="1"/>
</dbReference>
<dbReference type="GO" id="GO:0032389">
    <property type="term" value="C:MutLalpha complex"/>
    <property type="evidence" value="ECO:0007669"/>
    <property type="project" value="TreeGrafter"/>
</dbReference>
<accession>A0AAJ7SMR6</accession>
<dbReference type="GO" id="GO:0140664">
    <property type="term" value="F:ATP-dependent DNA damage sensor activity"/>
    <property type="evidence" value="ECO:0007669"/>
    <property type="project" value="InterPro"/>
</dbReference>
<dbReference type="Gene3D" id="3.30.230.10">
    <property type="match status" value="1"/>
</dbReference>
<feature type="region of interest" description="Disordered" evidence="4">
    <location>
        <begin position="1"/>
        <end position="26"/>
    </location>
</feature>
<dbReference type="SUPFAM" id="SSF47095">
    <property type="entry name" value="HMG-box"/>
    <property type="match status" value="1"/>
</dbReference>
<evidence type="ECO:0000256" key="1">
    <source>
        <dbReference type="ARBA" id="ARBA00006082"/>
    </source>
</evidence>
<organism evidence="6 7">
    <name type="scientific">Petromyzon marinus</name>
    <name type="common">Sea lamprey</name>
    <dbReference type="NCBI Taxonomy" id="7757"/>
    <lineage>
        <taxon>Eukaryota</taxon>
        <taxon>Metazoa</taxon>
        <taxon>Chordata</taxon>
        <taxon>Craniata</taxon>
        <taxon>Vertebrata</taxon>
        <taxon>Cyclostomata</taxon>
        <taxon>Hyperoartia</taxon>
        <taxon>Petromyzontiformes</taxon>
        <taxon>Petromyzontidae</taxon>
        <taxon>Petromyzon</taxon>
    </lineage>
</organism>
<dbReference type="CTD" id="5378"/>
<dbReference type="Proteomes" id="UP001318040">
    <property type="component" value="Chromosome 4"/>
</dbReference>
<dbReference type="PROSITE" id="PS00058">
    <property type="entry name" value="DNA_MISMATCH_REPAIR_1"/>
    <property type="match status" value="1"/>
</dbReference>
<feature type="domain" description="HMG box" evidence="5">
    <location>
        <begin position="615"/>
        <end position="683"/>
    </location>
</feature>
<dbReference type="FunFam" id="3.30.565.10:FF:000017">
    <property type="entry name" value="PMS1 homolog 1, mismatch repair system component"/>
    <property type="match status" value="1"/>
</dbReference>
<dbReference type="Pfam" id="PF13589">
    <property type="entry name" value="HATPase_c_3"/>
    <property type="match status" value="1"/>
</dbReference>
<dbReference type="InterPro" id="IPR014762">
    <property type="entry name" value="DNA_mismatch_repair_CS"/>
</dbReference>
<keyword evidence="6" id="KW-1185">Reference proteome</keyword>
<dbReference type="FunFam" id="1.10.30.10:FF:000026">
    <property type="entry name" value="PMS1 homolog 1, mismatch repair system component"/>
    <property type="match status" value="1"/>
</dbReference>
<reference evidence="7" key="1">
    <citation type="submission" date="2025-08" db="UniProtKB">
        <authorList>
            <consortium name="RefSeq"/>
        </authorList>
    </citation>
    <scope>IDENTIFICATION</scope>
    <source>
        <tissue evidence="7">Sperm</tissue>
    </source>
</reference>
<evidence type="ECO:0000259" key="5">
    <source>
        <dbReference type="PROSITE" id="PS50118"/>
    </source>
</evidence>
<feature type="region of interest" description="Disordered" evidence="4">
    <location>
        <begin position="509"/>
        <end position="537"/>
    </location>
</feature>
<dbReference type="GO" id="GO:0016887">
    <property type="term" value="F:ATP hydrolysis activity"/>
    <property type="evidence" value="ECO:0007669"/>
    <property type="project" value="InterPro"/>
</dbReference>
<dbReference type="PROSITE" id="PS50118">
    <property type="entry name" value="HMG_BOX_2"/>
    <property type="match status" value="1"/>
</dbReference>
<feature type="DNA-binding region" description="HMG box" evidence="3">
    <location>
        <begin position="615"/>
        <end position="683"/>
    </location>
</feature>
<feature type="region of interest" description="Disordered" evidence="4">
    <location>
        <begin position="400"/>
        <end position="431"/>
    </location>
</feature>
<feature type="region of interest" description="Disordered" evidence="4">
    <location>
        <begin position="686"/>
        <end position="726"/>
    </location>
</feature>
<keyword evidence="3" id="KW-0539">Nucleus</keyword>
<dbReference type="Gene3D" id="1.10.30.10">
    <property type="entry name" value="High mobility group box domain"/>
    <property type="match status" value="1"/>
</dbReference>
<dbReference type="Pfam" id="PF00505">
    <property type="entry name" value="HMG_box"/>
    <property type="match status" value="1"/>
</dbReference>
<evidence type="ECO:0000256" key="3">
    <source>
        <dbReference type="PROSITE-ProRule" id="PRU00267"/>
    </source>
</evidence>
<dbReference type="GO" id="GO:0006298">
    <property type="term" value="P:mismatch repair"/>
    <property type="evidence" value="ECO:0007669"/>
    <property type="project" value="InterPro"/>
</dbReference>
<dbReference type="KEGG" id="pmrn:116938734"/>
<dbReference type="GO" id="GO:0030983">
    <property type="term" value="F:mismatched DNA binding"/>
    <property type="evidence" value="ECO:0007669"/>
    <property type="project" value="InterPro"/>
</dbReference>
<dbReference type="Gene3D" id="3.30.565.10">
    <property type="entry name" value="Histidine kinase-like ATPase, C-terminal domain"/>
    <property type="match status" value="1"/>
</dbReference>
<dbReference type="InterPro" id="IPR038973">
    <property type="entry name" value="MutL/Mlh/Pms-like"/>
</dbReference>
<proteinExistence type="inferred from homology"/>
<dbReference type="InterPro" id="IPR036890">
    <property type="entry name" value="HATPase_C_sf"/>
</dbReference>
<gene>
    <name evidence="7" type="primary">PMS1</name>
</gene>
<dbReference type="InterPro" id="IPR002099">
    <property type="entry name" value="MutL/Mlh/PMS"/>
</dbReference>
<dbReference type="SUPFAM" id="SSF54211">
    <property type="entry name" value="Ribosomal protein S5 domain 2-like"/>
    <property type="match status" value="1"/>
</dbReference>
<dbReference type="CDD" id="cd03485">
    <property type="entry name" value="MutL_Trans_hPMS_1_like"/>
    <property type="match status" value="1"/>
</dbReference>
<dbReference type="SMART" id="SM00398">
    <property type="entry name" value="HMG"/>
    <property type="match status" value="1"/>
</dbReference>
<dbReference type="AlphaFoldDB" id="A0AAJ7SMR6"/>
<protein>
    <submittedName>
        <fullName evidence="7">PMS1 protein homolog 1 isoform X1</fullName>
    </submittedName>
</protein>
<sequence>MTSASPTCCSRARAPTKVVTNRSRDNPGYRRRVRDIVMKQLSAETVRLLSSAQVASSVWSVVKELLENSLDAHATSVEIKLENYGFDKIEVRDNGDGVRSEDTQFMAVRHYTSKISSHEDLEDIATYGFRGEGLGSICAVAEVSITTCTAEDEVSMIYSLDSQGHVTSRKPSHLGKGTTVCITKLFKNLPVRKQFYSTAKKCKEELKKIEDLLVAYGVIHPDIRFSLAHNKAVVWQKPRVADQRTALLRCLGTTVMGSMIPVQHQASTMQLSISGFVPKPGADPGITSSTSSDRCLLAINGRPVHYKDLLKLVRQYYRNTSPSSSTHTHYPVFFLSLSIPANTIDVNLTPDKMQVMLHNKEAILAELDEMLLQVYGPLIVQNEEQVEGMASVSSIGISCENNNKTDDPKDDMTTTLPTSLSHRSKGENTETKSITISKNTSVHAFVGENQELDKLDDFLGDCLYTSKEPNESSVSGLGHDCPIVNTNEFGLILSESVGNLATELEGIENEQPNSKDTFAERESSCDNPVGIAKSTPELTADSWSRGTWLKDSAGCPLEPVKVYTPGLQSADSRERNIFTSTGGSSFNKSPRKKTGFLDGKVVQSTAYDLLSNRAVRKPQEARQIFLKERRANLQAENPGASPEEMRVLLFDEWEQLPPELRRRYEDKATKDLENYNKQLEMAANVHSTKNHQQHGDNRQVSTPKAAARNGVHKRKMNAISPPDNQPRLDQLLLTPKSVAQAPVLPSVREVPFSLPSIRQKLQLLREYSQSQKSDDGPKPVKLLMPLGSRGAWLGQAGNSLVAINHFRLEEAMLYRRLLQNHVLPIENLGIPIPLNQSLLGSSQYLELLPSLQSETRPPDPSLYITDQRLLANGFHVRILNNGVSGEWEAELEGLATSLPYYGVSDLGEVLDAILHKHATEVEHCRPLKLVNYLQGEAVRMARQLPRHLVREDMEEKLCRMRRFLPDGSNNCIHGHPFFPLIASIPTLDT</sequence>
<dbReference type="PANTHER" id="PTHR10073">
    <property type="entry name" value="DNA MISMATCH REPAIR PROTEIN MLH, PMS, MUTL"/>
    <property type="match status" value="1"/>
</dbReference>
<feature type="compositionally biased region" description="Basic and acidic residues" evidence="4">
    <location>
        <begin position="403"/>
        <end position="412"/>
    </location>
</feature>
<evidence type="ECO:0000313" key="7">
    <source>
        <dbReference type="RefSeq" id="XP_032802164.1"/>
    </source>
</evidence>
<dbReference type="CDD" id="cd16926">
    <property type="entry name" value="HATPase_MutL-MLH-PMS-like"/>
    <property type="match status" value="1"/>
</dbReference>
<keyword evidence="3" id="KW-0238">DNA-binding</keyword>
<evidence type="ECO:0000256" key="2">
    <source>
        <dbReference type="ARBA" id="ARBA00022763"/>
    </source>
</evidence>
<dbReference type="InterPro" id="IPR036910">
    <property type="entry name" value="HMG_box_dom_sf"/>
</dbReference>
<dbReference type="SMART" id="SM01340">
    <property type="entry name" value="DNA_mis_repair"/>
    <property type="match status" value="1"/>
</dbReference>
<dbReference type="InterPro" id="IPR013507">
    <property type="entry name" value="DNA_mismatch_S5_2-like"/>
</dbReference>
<evidence type="ECO:0000256" key="4">
    <source>
        <dbReference type="SAM" id="MobiDB-lite"/>
    </source>
</evidence>
<dbReference type="GO" id="GO:0005524">
    <property type="term" value="F:ATP binding"/>
    <property type="evidence" value="ECO:0007669"/>
    <property type="project" value="InterPro"/>
</dbReference>